<evidence type="ECO:0000256" key="1">
    <source>
        <dbReference type="SAM" id="MobiDB-lite"/>
    </source>
</evidence>
<protein>
    <submittedName>
        <fullName evidence="2">Uncharacterized protein</fullName>
    </submittedName>
</protein>
<keyword evidence="3" id="KW-1185">Reference proteome</keyword>
<evidence type="ECO:0000313" key="3">
    <source>
        <dbReference type="Proteomes" id="UP000660262"/>
    </source>
</evidence>
<gene>
    <name evidence="2" type="ORF">PPROV_000197400</name>
</gene>
<evidence type="ECO:0000313" key="2">
    <source>
        <dbReference type="EMBL" id="GHP03219.1"/>
    </source>
</evidence>
<dbReference type="PROSITE" id="PS51257">
    <property type="entry name" value="PROKAR_LIPOPROTEIN"/>
    <property type="match status" value="1"/>
</dbReference>
<feature type="compositionally biased region" description="Low complexity" evidence="1">
    <location>
        <begin position="46"/>
        <end position="59"/>
    </location>
</feature>
<comment type="caution">
    <text evidence="2">The sequence shown here is derived from an EMBL/GenBank/DDBJ whole genome shotgun (WGS) entry which is preliminary data.</text>
</comment>
<proteinExistence type="predicted"/>
<sequence>MASLKPLAPYPCVLPLPLPLPSSGVSACAFSLPLPLCDEDTHCPYSSSAPSSRHNNSSPLKESRLPPAAPAHGIQHTAPTPLVARVEPRDTLMDDENICCSTGTAAAGGALPYSNNNNRPKRCRENYHENSLQEHGNAQCHRRHKLVYKKTKGNAMSPTKGMCQCLCGFVGHAKTVAVHLERVHQVPSYIALSAVKAAERTPTR</sequence>
<feature type="region of interest" description="Disordered" evidence="1">
    <location>
        <begin position="45"/>
        <end position="82"/>
    </location>
</feature>
<dbReference type="AlphaFoldDB" id="A0A830HCZ1"/>
<organism evidence="2 3">
    <name type="scientific">Pycnococcus provasolii</name>
    <dbReference type="NCBI Taxonomy" id="41880"/>
    <lineage>
        <taxon>Eukaryota</taxon>
        <taxon>Viridiplantae</taxon>
        <taxon>Chlorophyta</taxon>
        <taxon>Pseudoscourfieldiophyceae</taxon>
        <taxon>Pseudoscourfieldiales</taxon>
        <taxon>Pycnococcaceae</taxon>
        <taxon>Pycnococcus</taxon>
    </lineage>
</organism>
<name>A0A830HCZ1_9CHLO</name>
<dbReference type="EMBL" id="BNJQ01000005">
    <property type="protein sequence ID" value="GHP03219.1"/>
    <property type="molecule type" value="Genomic_DNA"/>
</dbReference>
<dbReference type="Proteomes" id="UP000660262">
    <property type="component" value="Unassembled WGS sequence"/>
</dbReference>
<reference evidence="2" key="1">
    <citation type="submission" date="2020-10" db="EMBL/GenBank/DDBJ databases">
        <title>Unveiling of a novel bifunctional photoreceptor, Dualchrome1, isolated from a cosmopolitan green alga.</title>
        <authorList>
            <person name="Suzuki S."/>
            <person name="Kawachi M."/>
        </authorList>
    </citation>
    <scope>NUCLEOTIDE SEQUENCE</scope>
    <source>
        <strain evidence="2">NIES 2893</strain>
    </source>
</reference>
<accession>A0A830HCZ1</accession>